<keyword evidence="7" id="KW-0915">Sodium</keyword>
<evidence type="ECO:0000256" key="1">
    <source>
        <dbReference type="ARBA" id="ARBA00004141"/>
    </source>
</evidence>
<keyword evidence="16" id="KW-1185">Reference proteome</keyword>
<dbReference type="Proteomes" id="UP000002358">
    <property type="component" value="Chromosome 2"/>
</dbReference>
<feature type="transmembrane region" description="Helical" evidence="13">
    <location>
        <begin position="428"/>
        <end position="449"/>
    </location>
</feature>
<dbReference type="EnsemblMetazoa" id="XM_001607263">
    <property type="protein sequence ID" value="XP_001607313"/>
    <property type="gene ID" value="LOC100123642"/>
</dbReference>
<evidence type="ECO:0000256" key="8">
    <source>
        <dbReference type="ARBA" id="ARBA00023136"/>
    </source>
</evidence>
<keyword evidence="3" id="KW-0813">Transport</keyword>
<name>A0A7M7G8K2_NASVI</name>
<evidence type="ECO:0000313" key="15">
    <source>
        <dbReference type="EnsemblMetazoa" id="XP_001607313"/>
    </source>
</evidence>
<dbReference type="InterPro" id="IPR050382">
    <property type="entry name" value="MFS_Na/Anion_cotransporter"/>
</dbReference>
<comment type="similarity">
    <text evidence="2">Belongs to the major facilitator superfamily. Sodium/anion cotransporter family.</text>
</comment>
<evidence type="ECO:0000256" key="6">
    <source>
        <dbReference type="ARBA" id="ARBA00022989"/>
    </source>
</evidence>
<dbReference type="InterPro" id="IPR036259">
    <property type="entry name" value="MFS_trans_sf"/>
</dbReference>
<evidence type="ECO:0000256" key="2">
    <source>
        <dbReference type="ARBA" id="ARBA00008586"/>
    </source>
</evidence>
<dbReference type="RefSeq" id="XP_001607313.2">
    <property type="nucleotide sequence ID" value="XM_001607263.6"/>
</dbReference>
<dbReference type="AlphaFoldDB" id="A0A7M7G8K2"/>
<feature type="transmembrane region" description="Helical" evidence="13">
    <location>
        <begin position="358"/>
        <end position="377"/>
    </location>
</feature>
<dbReference type="InParanoid" id="A0A7M7G8K2"/>
<feature type="domain" description="Major facilitator superfamily (MFS) profile" evidence="14">
    <location>
        <begin position="30"/>
        <end position="451"/>
    </location>
</feature>
<feature type="region of interest" description="Disordered" evidence="12">
    <location>
        <begin position="473"/>
        <end position="493"/>
    </location>
</feature>
<dbReference type="FunFam" id="1.20.1250.20:FF:000144">
    <property type="entry name" value="Picot, isoform B"/>
    <property type="match status" value="1"/>
</dbReference>
<keyword evidence="4 13" id="KW-0812">Transmembrane</keyword>
<accession>A0A7M7G8K2</accession>
<dbReference type="Gene3D" id="1.20.1250.20">
    <property type="entry name" value="MFS general substrate transporter like domains"/>
    <property type="match status" value="2"/>
</dbReference>
<evidence type="ECO:0000256" key="9">
    <source>
        <dbReference type="ARBA" id="ARBA00023201"/>
    </source>
</evidence>
<evidence type="ECO:0000259" key="14">
    <source>
        <dbReference type="PROSITE" id="PS50850"/>
    </source>
</evidence>
<keyword evidence="9" id="KW-0406">Ion transport</keyword>
<dbReference type="InterPro" id="IPR011701">
    <property type="entry name" value="MFS"/>
</dbReference>
<feature type="region of interest" description="Disordered" evidence="12">
    <location>
        <begin position="1"/>
        <end position="22"/>
    </location>
</feature>
<feature type="compositionally biased region" description="Basic and acidic residues" evidence="12">
    <location>
        <begin position="478"/>
        <end position="493"/>
    </location>
</feature>
<feature type="transmembrane region" description="Helical" evidence="13">
    <location>
        <begin position="332"/>
        <end position="352"/>
    </location>
</feature>
<comment type="function">
    <text evidence="10">May be an inorganic phosphate cotransporter.</text>
</comment>
<dbReference type="KEGG" id="nvi:100123642"/>
<evidence type="ECO:0000256" key="13">
    <source>
        <dbReference type="SAM" id="Phobius"/>
    </source>
</evidence>
<keyword evidence="9" id="KW-0739">Sodium transport</keyword>
<feature type="transmembrane region" description="Helical" evidence="13">
    <location>
        <begin position="127"/>
        <end position="151"/>
    </location>
</feature>
<dbReference type="GO" id="GO:0006820">
    <property type="term" value="P:monoatomic anion transport"/>
    <property type="evidence" value="ECO:0007669"/>
    <property type="project" value="TreeGrafter"/>
</dbReference>
<dbReference type="FunFam" id="1.20.1250.20:FF:000003">
    <property type="entry name" value="Solute carrier family 17 member 3"/>
    <property type="match status" value="1"/>
</dbReference>
<feature type="transmembrane region" description="Helical" evidence="13">
    <location>
        <begin position="74"/>
        <end position="90"/>
    </location>
</feature>
<evidence type="ECO:0000256" key="12">
    <source>
        <dbReference type="SAM" id="MobiDB-lite"/>
    </source>
</evidence>
<proteinExistence type="inferred from homology"/>
<dbReference type="GO" id="GO:0016020">
    <property type="term" value="C:membrane"/>
    <property type="evidence" value="ECO:0007669"/>
    <property type="project" value="UniProtKB-SubCell"/>
</dbReference>
<feature type="transmembrane region" description="Helical" evidence="13">
    <location>
        <begin position="196"/>
        <end position="213"/>
    </location>
</feature>
<dbReference type="Pfam" id="PF07690">
    <property type="entry name" value="MFS_1"/>
    <property type="match status" value="1"/>
</dbReference>
<dbReference type="OrthoDB" id="2985014at2759"/>
<reference evidence="15" key="1">
    <citation type="submission" date="2021-01" db="UniProtKB">
        <authorList>
            <consortium name="EnsemblMetazoa"/>
        </authorList>
    </citation>
    <scope>IDENTIFICATION</scope>
</reference>
<evidence type="ECO:0000313" key="16">
    <source>
        <dbReference type="Proteomes" id="UP000002358"/>
    </source>
</evidence>
<keyword evidence="8 13" id="KW-0472">Membrane</keyword>
<feature type="transmembrane region" description="Helical" evidence="13">
    <location>
        <begin position="296"/>
        <end position="320"/>
    </location>
</feature>
<keyword evidence="5" id="KW-0769">Symport</keyword>
<feature type="transmembrane region" description="Helical" evidence="13">
    <location>
        <begin position="256"/>
        <end position="276"/>
    </location>
</feature>
<protein>
    <recommendedName>
        <fullName evidence="11">Putative inorganic phosphate cotransporter</fullName>
    </recommendedName>
</protein>
<evidence type="ECO:0000256" key="3">
    <source>
        <dbReference type="ARBA" id="ARBA00022448"/>
    </source>
</evidence>
<dbReference type="GO" id="GO:0015293">
    <property type="term" value="F:symporter activity"/>
    <property type="evidence" value="ECO:0007669"/>
    <property type="project" value="UniProtKB-KW"/>
</dbReference>
<dbReference type="PANTHER" id="PTHR11662">
    <property type="entry name" value="SOLUTE CARRIER FAMILY 17"/>
    <property type="match status" value="1"/>
</dbReference>
<feature type="transmembrane region" description="Helical" evidence="13">
    <location>
        <begin position="389"/>
        <end position="416"/>
    </location>
</feature>
<dbReference type="PROSITE" id="PS50850">
    <property type="entry name" value="MFS"/>
    <property type="match status" value="1"/>
</dbReference>
<dbReference type="GeneID" id="100123642"/>
<dbReference type="SUPFAM" id="SSF103473">
    <property type="entry name" value="MFS general substrate transporter"/>
    <property type="match status" value="1"/>
</dbReference>
<evidence type="ECO:0000256" key="10">
    <source>
        <dbReference type="ARBA" id="ARBA00054632"/>
    </source>
</evidence>
<evidence type="ECO:0000256" key="4">
    <source>
        <dbReference type="ARBA" id="ARBA00022692"/>
    </source>
</evidence>
<feature type="transmembrane region" description="Helical" evidence="13">
    <location>
        <begin position="32"/>
        <end position="54"/>
    </location>
</feature>
<feature type="transmembrane region" description="Helical" evidence="13">
    <location>
        <begin position="163"/>
        <end position="184"/>
    </location>
</feature>
<feature type="transmembrane region" description="Helical" evidence="13">
    <location>
        <begin position="102"/>
        <end position="121"/>
    </location>
</feature>
<evidence type="ECO:0000256" key="5">
    <source>
        <dbReference type="ARBA" id="ARBA00022847"/>
    </source>
</evidence>
<organism evidence="15 16">
    <name type="scientific">Nasonia vitripennis</name>
    <name type="common">Parasitic wasp</name>
    <dbReference type="NCBI Taxonomy" id="7425"/>
    <lineage>
        <taxon>Eukaryota</taxon>
        <taxon>Metazoa</taxon>
        <taxon>Ecdysozoa</taxon>
        <taxon>Arthropoda</taxon>
        <taxon>Hexapoda</taxon>
        <taxon>Insecta</taxon>
        <taxon>Pterygota</taxon>
        <taxon>Neoptera</taxon>
        <taxon>Endopterygota</taxon>
        <taxon>Hymenoptera</taxon>
        <taxon>Apocrita</taxon>
        <taxon>Proctotrupomorpha</taxon>
        <taxon>Chalcidoidea</taxon>
        <taxon>Pteromalidae</taxon>
        <taxon>Pteromalinae</taxon>
        <taxon>Nasonia</taxon>
    </lineage>
</organism>
<evidence type="ECO:0000256" key="7">
    <source>
        <dbReference type="ARBA" id="ARBA00023053"/>
    </source>
</evidence>
<dbReference type="CDD" id="cd17318">
    <property type="entry name" value="MFS_SLC17"/>
    <property type="match status" value="1"/>
</dbReference>
<sequence>MTHNVRRVSIAENMKTSPPKPKAGFGARHVQAILLTSGFLCCYATRVTMSVAIVAMVDKNKTEHLDWDKSKENLVLSSFFWGYVVTHIPGGMMTQRWGAQRLFGIAMGLCALSTLAIPLAAHYGSYILVICCRVFAGFCQGVVPPVMHTLLGKWVPVQERGRFTSFVYSGGWVGNVIALQSSGLLSASNAGWPSCFYFWGAVALCWSVLWHFYGQESPAEHPNIASDEKLYIESSLGVVETTETVSTPWKSILTSIPVWALLVAQCAQAWGFWMLLSKIPDYMSNVLNYSIQNNGLMSSLPYLCAWLMSFPVSFTSDWAIRTNKVSTRTSRMICNTFGEVFPALALVGLGFVGSNQQILAVSILTISVAGNIAIYCGHHANHMDLSPNFAGPLMGFTNAAANVCSILAPIVHGLIVTESNNVSQWREIFFLTAGIYVVGALAFLLFGTAKVQPWNDPTMHKKNSRLYGFPEVPSIPESLKDTKANEKEEKIER</sequence>
<dbReference type="InterPro" id="IPR020846">
    <property type="entry name" value="MFS_dom"/>
</dbReference>
<comment type="subcellular location">
    <subcellularLocation>
        <location evidence="1">Membrane</location>
        <topology evidence="1">Multi-pass membrane protein</topology>
    </subcellularLocation>
</comment>
<dbReference type="PANTHER" id="PTHR11662:SF280">
    <property type="entry name" value="FI21844P1-RELATED"/>
    <property type="match status" value="1"/>
</dbReference>
<dbReference type="GO" id="GO:0006814">
    <property type="term" value="P:sodium ion transport"/>
    <property type="evidence" value="ECO:0007669"/>
    <property type="project" value="UniProtKB-KW"/>
</dbReference>
<keyword evidence="6 13" id="KW-1133">Transmembrane helix</keyword>
<evidence type="ECO:0000256" key="11">
    <source>
        <dbReference type="ARBA" id="ARBA00068450"/>
    </source>
</evidence>
<dbReference type="SMR" id="A0A7M7G8K2"/>